<protein>
    <submittedName>
        <fullName evidence="17">TonB-dependent receptor</fullName>
    </submittedName>
</protein>
<proteinExistence type="inferred from homology"/>
<dbReference type="Pfam" id="PF07715">
    <property type="entry name" value="Plug"/>
    <property type="match status" value="1"/>
</dbReference>
<dbReference type="Gene3D" id="2.170.130.10">
    <property type="entry name" value="TonB-dependent receptor, plug domain"/>
    <property type="match status" value="1"/>
</dbReference>
<keyword evidence="12 13" id="KW-0998">Cell outer membrane</keyword>
<dbReference type="Proteomes" id="UP000642180">
    <property type="component" value="Unassembled WGS sequence"/>
</dbReference>
<evidence type="ECO:0000256" key="7">
    <source>
        <dbReference type="ARBA" id="ARBA00023004"/>
    </source>
</evidence>
<evidence type="ECO:0000256" key="1">
    <source>
        <dbReference type="ARBA" id="ARBA00004571"/>
    </source>
</evidence>
<dbReference type="InterPro" id="IPR036942">
    <property type="entry name" value="Beta-barrel_TonB_sf"/>
</dbReference>
<accession>A0A8J3AQ10</accession>
<evidence type="ECO:0000256" key="10">
    <source>
        <dbReference type="ARBA" id="ARBA00023136"/>
    </source>
</evidence>
<keyword evidence="6 13" id="KW-0812">Transmembrane</keyword>
<dbReference type="SUPFAM" id="SSF56935">
    <property type="entry name" value="Porins"/>
    <property type="match status" value="1"/>
</dbReference>
<dbReference type="InterPro" id="IPR012910">
    <property type="entry name" value="Plug_dom"/>
</dbReference>
<dbReference type="EMBL" id="BMDI01000001">
    <property type="protein sequence ID" value="GGI18038.1"/>
    <property type="molecule type" value="Genomic_DNA"/>
</dbReference>
<dbReference type="AlphaFoldDB" id="A0A8J3AQ10"/>
<keyword evidence="8" id="KW-0406">Ion transport</keyword>
<keyword evidence="7" id="KW-0408">Iron</keyword>
<dbReference type="InterPro" id="IPR039426">
    <property type="entry name" value="TonB-dep_rcpt-like"/>
</dbReference>
<evidence type="ECO:0000256" key="9">
    <source>
        <dbReference type="ARBA" id="ARBA00023077"/>
    </source>
</evidence>
<keyword evidence="11 17" id="KW-0675">Receptor</keyword>
<reference evidence="18" key="1">
    <citation type="journal article" date="2019" name="Int. J. Syst. Evol. Microbiol.">
        <title>The Global Catalogue of Microorganisms (GCM) 10K type strain sequencing project: providing services to taxonomists for standard genome sequencing and annotation.</title>
        <authorList>
            <consortium name="The Broad Institute Genomics Platform"/>
            <consortium name="The Broad Institute Genome Sequencing Center for Infectious Disease"/>
            <person name="Wu L."/>
            <person name="Ma J."/>
        </authorList>
    </citation>
    <scope>NUCLEOTIDE SEQUENCE [LARGE SCALE GENOMIC DNA]</scope>
    <source>
        <strain evidence="18">CCM 2767</strain>
    </source>
</reference>
<dbReference type="InterPro" id="IPR000531">
    <property type="entry name" value="Beta-barrel_TonB"/>
</dbReference>
<dbReference type="PANTHER" id="PTHR32552">
    <property type="entry name" value="FERRICHROME IRON RECEPTOR-RELATED"/>
    <property type="match status" value="1"/>
</dbReference>
<feature type="domain" description="TonB-dependent receptor-like beta-barrel" evidence="15">
    <location>
        <begin position="230"/>
        <end position="630"/>
    </location>
</feature>
<evidence type="ECO:0000259" key="15">
    <source>
        <dbReference type="Pfam" id="PF00593"/>
    </source>
</evidence>
<keyword evidence="9 14" id="KW-0798">TonB box</keyword>
<evidence type="ECO:0000256" key="13">
    <source>
        <dbReference type="PROSITE-ProRule" id="PRU01360"/>
    </source>
</evidence>
<evidence type="ECO:0000259" key="16">
    <source>
        <dbReference type="Pfam" id="PF07715"/>
    </source>
</evidence>
<keyword evidence="3 13" id="KW-0813">Transport</keyword>
<comment type="caution">
    <text evidence="17">The sequence shown here is derived from an EMBL/GenBank/DDBJ whole genome shotgun (WGS) entry which is preliminary data.</text>
</comment>
<evidence type="ECO:0000256" key="8">
    <source>
        <dbReference type="ARBA" id="ARBA00023065"/>
    </source>
</evidence>
<evidence type="ECO:0000256" key="14">
    <source>
        <dbReference type="RuleBase" id="RU003357"/>
    </source>
</evidence>
<evidence type="ECO:0000313" key="18">
    <source>
        <dbReference type="Proteomes" id="UP000642180"/>
    </source>
</evidence>
<evidence type="ECO:0000256" key="2">
    <source>
        <dbReference type="ARBA" id="ARBA00009810"/>
    </source>
</evidence>
<dbReference type="Gene3D" id="2.40.170.20">
    <property type="entry name" value="TonB-dependent receptor, beta-barrel domain"/>
    <property type="match status" value="1"/>
</dbReference>
<dbReference type="GO" id="GO:0006826">
    <property type="term" value="P:iron ion transport"/>
    <property type="evidence" value="ECO:0007669"/>
    <property type="project" value="UniProtKB-KW"/>
</dbReference>
<name>A0A8J3AQ10_9BURK</name>
<gene>
    <name evidence="17" type="ORF">GCM10008066_11990</name>
</gene>
<evidence type="ECO:0000256" key="4">
    <source>
        <dbReference type="ARBA" id="ARBA00022452"/>
    </source>
</evidence>
<evidence type="ECO:0000256" key="5">
    <source>
        <dbReference type="ARBA" id="ARBA00022496"/>
    </source>
</evidence>
<dbReference type="GO" id="GO:0009279">
    <property type="term" value="C:cell outer membrane"/>
    <property type="evidence" value="ECO:0007669"/>
    <property type="project" value="UniProtKB-SubCell"/>
</dbReference>
<evidence type="ECO:0000256" key="6">
    <source>
        <dbReference type="ARBA" id="ARBA00022692"/>
    </source>
</evidence>
<dbReference type="RefSeq" id="WP_229726254.1">
    <property type="nucleotide sequence ID" value="NZ_BMDI01000001.1"/>
</dbReference>
<evidence type="ECO:0000256" key="11">
    <source>
        <dbReference type="ARBA" id="ARBA00023170"/>
    </source>
</evidence>
<keyword evidence="18" id="KW-1185">Reference proteome</keyword>
<keyword evidence="5" id="KW-0410">Iron transport</keyword>
<keyword evidence="4 13" id="KW-1134">Transmembrane beta strand</keyword>
<evidence type="ECO:0000256" key="3">
    <source>
        <dbReference type="ARBA" id="ARBA00022448"/>
    </source>
</evidence>
<sequence length="671" mass="73281">MSPIDVKGETAERAAAREYARSILGNVSIRFTEDVKEHAAIGLADALASLPGVYVQRPSGQEAARVSMRGSGIASTGIRGIRLLRDGLPLGRLDDMNEAIYADIMSAHRIDVYRGASSLQYGASTLGGALNLISPTAYNDPGATARMEAGSDGFRRIQLKGGKVFESGLDVYVSASHYETDSFRENAAERSSRLYANIGYAFSATSRGRLHITEERYTGQLPGTLTLEQIRNTPWMAHPQNRAAGAYIHTSPRWHLAYQQEWDIGEDRLTAGVFHTGTKFDSPTQVARARYDATDYGLSLRHEINRLLNGHANRFVWGVNAGRGDGDNSLVVPAMPGVTAGGPGTIRDRRSNIEVFAQNTYQLNDRLSFIGGAQFAQARRSTDNSLAATLRPIITQYPDGSASRTYTSLNPSIGAIYDLGMEAQVYANLTRSHEAPASLAFFNGYPVAGFPPSVRTATLEQQRATTFEIGVRGGDRQFGWDIAVYRSRVNNELLAIANTLAPTLPTINVNSSSDTEHSGLELGLHGTKSLPLLSASMDWNFAYTWNHFRFDGHPNYGNNRLPGIPDHVLQAGFTYRHTNGFYIGPRIELGSSWYADQANSLKAPGYGVLHLQTGYVARGGYRFFIDARNLGDKHYAVTADHMVDARVAGTSSAVFRPGQVKAIFAGIEKRW</sequence>
<dbReference type="Pfam" id="PF00593">
    <property type="entry name" value="TonB_dep_Rec_b-barrel"/>
    <property type="match status" value="1"/>
</dbReference>
<dbReference type="PROSITE" id="PS52016">
    <property type="entry name" value="TONB_DEPENDENT_REC_3"/>
    <property type="match status" value="1"/>
</dbReference>
<comment type="subcellular location">
    <subcellularLocation>
        <location evidence="1 13">Cell outer membrane</location>
        <topology evidence="1 13">Multi-pass membrane protein</topology>
    </subcellularLocation>
</comment>
<keyword evidence="10 13" id="KW-0472">Membrane</keyword>
<evidence type="ECO:0000313" key="17">
    <source>
        <dbReference type="EMBL" id="GGI18038.1"/>
    </source>
</evidence>
<comment type="similarity">
    <text evidence="2 13 14">Belongs to the TonB-dependent receptor family.</text>
</comment>
<dbReference type="PANTHER" id="PTHR32552:SF81">
    <property type="entry name" value="TONB-DEPENDENT OUTER MEMBRANE RECEPTOR"/>
    <property type="match status" value="1"/>
</dbReference>
<organism evidence="17 18">
    <name type="scientific">Oxalicibacterium faecigallinarum</name>
    <dbReference type="NCBI Taxonomy" id="573741"/>
    <lineage>
        <taxon>Bacteria</taxon>
        <taxon>Pseudomonadati</taxon>
        <taxon>Pseudomonadota</taxon>
        <taxon>Betaproteobacteria</taxon>
        <taxon>Burkholderiales</taxon>
        <taxon>Oxalobacteraceae</taxon>
        <taxon>Oxalicibacterium</taxon>
    </lineage>
</organism>
<evidence type="ECO:0000256" key="12">
    <source>
        <dbReference type="ARBA" id="ARBA00023237"/>
    </source>
</evidence>
<dbReference type="InterPro" id="IPR037066">
    <property type="entry name" value="Plug_dom_sf"/>
</dbReference>
<feature type="domain" description="TonB-dependent receptor plug" evidence="16">
    <location>
        <begin position="22"/>
        <end position="129"/>
    </location>
</feature>